<feature type="transmembrane region" description="Helical" evidence="5">
    <location>
        <begin position="80"/>
        <end position="99"/>
    </location>
</feature>
<reference evidence="7" key="1">
    <citation type="journal article" date="2023" name="bioRxiv">
        <title>Scaffold-level genome assemblies of two parasitoid biocontrol wasps reveal the parthenogenesis mechanism and an associated novel virus.</title>
        <authorList>
            <person name="Inwood S."/>
            <person name="Skelly J."/>
            <person name="Guhlin J."/>
            <person name="Harrop T."/>
            <person name="Goldson S."/>
            <person name="Dearden P."/>
        </authorList>
    </citation>
    <scope>NUCLEOTIDE SEQUENCE</scope>
    <source>
        <strain evidence="7">Lincoln</strain>
        <tissue evidence="7">Whole body</tissue>
    </source>
</reference>
<feature type="transmembrane region" description="Helical" evidence="5">
    <location>
        <begin position="379"/>
        <end position="399"/>
    </location>
</feature>
<feature type="transmembrane region" description="Helical" evidence="5">
    <location>
        <begin position="215"/>
        <end position="233"/>
    </location>
</feature>
<evidence type="ECO:0000256" key="5">
    <source>
        <dbReference type="SAM" id="Phobius"/>
    </source>
</evidence>
<comment type="caution">
    <text evidence="7">The sequence shown here is derived from an EMBL/GenBank/DDBJ whole genome shotgun (WGS) entry which is preliminary data.</text>
</comment>
<feature type="transmembrane region" description="Helical" evidence="5">
    <location>
        <begin position="341"/>
        <end position="367"/>
    </location>
</feature>
<accession>A0AA39G5Q0</accession>
<gene>
    <name evidence="7" type="ORF">PV327_003838</name>
</gene>
<keyword evidence="4 5" id="KW-0472">Membrane</keyword>
<reference evidence="7" key="2">
    <citation type="submission" date="2023-03" db="EMBL/GenBank/DDBJ databases">
        <authorList>
            <person name="Inwood S.N."/>
            <person name="Skelly J.G."/>
            <person name="Guhlin J."/>
            <person name="Harrop T.W.R."/>
            <person name="Goldson S.G."/>
            <person name="Dearden P.K."/>
        </authorList>
    </citation>
    <scope>NUCLEOTIDE SEQUENCE</scope>
    <source>
        <strain evidence="7">Lincoln</strain>
        <tissue evidence="7">Whole body</tissue>
    </source>
</reference>
<feature type="transmembrane region" description="Helical" evidence="5">
    <location>
        <begin position="406"/>
        <end position="423"/>
    </location>
</feature>
<sequence length="503" mass="57709">MSCSIELWQHNSPIMAIDDPHNHHHHHQYQHRRLAAIMNKSQRLVLGLLILLLIDIIWVSSTELTKYVYRETTFNKKPFFSTYVKISMFTLYMLGLCFWPPWRDQYNKPANYMFIDPDAQDDNFYSEPAVTTDASLSDPTFVPIKKPDNCDRSQSGTESDDSCMRAVRFSKMAEVRHMSENDATEALLARLGYQASIRAGEHARRQAHKFSIQQIAKFALVFGFLLFVAHYTYENSLAQKTETETEIITVLSSSTSGLFTLILATIFPSNNGDKLTLSKLVAVTASIFGLVLVGLADLSVKTTRGIIPTAGIIFTLISTFFYATYTVLLRRKVDHEDRMDIPIFFGFVGLFNLILLWPLFFILHYGHWEEFEWPNSRQWTFLIINGLISTVLSQVLWLWACFLTSSLIATMAVSLSMPMSMIADVLLEKVEYPPIIYLGIIPIILAFITISFLAYYDNRDPVMDLLEYLYSWMFQRHRTARMPDLEAEQTESLIGINSDDHEA</sequence>
<feature type="transmembrane region" description="Helical" evidence="5">
    <location>
        <begin position="43"/>
        <end position="60"/>
    </location>
</feature>
<name>A0AA39G5Q0_MICHY</name>
<evidence type="ECO:0000256" key="4">
    <source>
        <dbReference type="ARBA" id="ARBA00023136"/>
    </source>
</evidence>
<dbReference type="AlphaFoldDB" id="A0AA39G5Q0"/>
<dbReference type="Pfam" id="PF00892">
    <property type="entry name" value="EamA"/>
    <property type="match status" value="1"/>
</dbReference>
<dbReference type="PANTHER" id="PTHR23051">
    <property type="entry name" value="SOLUTE CARRIER FAMILY 35, MEMBER F5"/>
    <property type="match status" value="1"/>
</dbReference>
<dbReference type="GO" id="GO:0016020">
    <property type="term" value="C:membrane"/>
    <property type="evidence" value="ECO:0007669"/>
    <property type="project" value="UniProtKB-SubCell"/>
</dbReference>
<keyword evidence="2 5" id="KW-0812">Transmembrane</keyword>
<organism evidence="7 8">
    <name type="scientific">Microctonus hyperodae</name>
    <name type="common">Parasitoid wasp</name>
    <dbReference type="NCBI Taxonomy" id="165561"/>
    <lineage>
        <taxon>Eukaryota</taxon>
        <taxon>Metazoa</taxon>
        <taxon>Ecdysozoa</taxon>
        <taxon>Arthropoda</taxon>
        <taxon>Hexapoda</taxon>
        <taxon>Insecta</taxon>
        <taxon>Pterygota</taxon>
        <taxon>Neoptera</taxon>
        <taxon>Endopterygota</taxon>
        <taxon>Hymenoptera</taxon>
        <taxon>Apocrita</taxon>
        <taxon>Ichneumonoidea</taxon>
        <taxon>Braconidae</taxon>
        <taxon>Euphorinae</taxon>
        <taxon>Microctonus</taxon>
    </lineage>
</organism>
<dbReference type="InterPro" id="IPR000620">
    <property type="entry name" value="EamA_dom"/>
</dbReference>
<protein>
    <recommendedName>
        <fullName evidence="6">EamA domain-containing protein</fullName>
    </recommendedName>
</protein>
<dbReference type="Proteomes" id="UP001168972">
    <property type="component" value="Unassembled WGS sequence"/>
</dbReference>
<evidence type="ECO:0000313" key="8">
    <source>
        <dbReference type="Proteomes" id="UP001168972"/>
    </source>
</evidence>
<dbReference type="PANTHER" id="PTHR23051:SF0">
    <property type="entry name" value="SOLUTE CARRIER FAMILY 35 MEMBER F5"/>
    <property type="match status" value="1"/>
</dbReference>
<feature type="transmembrane region" description="Helical" evidence="5">
    <location>
        <begin position="435"/>
        <end position="456"/>
    </location>
</feature>
<keyword evidence="8" id="KW-1185">Reference proteome</keyword>
<evidence type="ECO:0000313" key="7">
    <source>
        <dbReference type="EMBL" id="KAK0181565.1"/>
    </source>
</evidence>
<feature type="transmembrane region" description="Helical" evidence="5">
    <location>
        <begin position="306"/>
        <end position="329"/>
    </location>
</feature>
<evidence type="ECO:0000259" key="6">
    <source>
        <dbReference type="Pfam" id="PF00892"/>
    </source>
</evidence>
<proteinExistence type="predicted"/>
<comment type="subcellular location">
    <subcellularLocation>
        <location evidence="1">Membrane</location>
        <topology evidence="1">Multi-pass membrane protein</topology>
    </subcellularLocation>
</comment>
<evidence type="ECO:0000256" key="1">
    <source>
        <dbReference type="ARBA" id="ARBA00004141"/>
    </source>
</evidence>
<feature type="domain" description="EamA" evidence="6">
    <location>
        <begin position="310"/>
        <end position="451"/>
    </location>
</feature>
<evidence type="ECO:0000256" key="3">
    <source>
        <dbReference type="ARBA" id="ARBA00022989"/>
    </source>
</evidence>
<feature type="transmembrane region" description="Helical" evidence="5">
    <location>
        <begin position="245"/>
        <end position="268"/>
    </location>
</feature>
<evidence type="ECO:0000256" key="2">
    <source>
        <dbReference type="ARBA" id="ARBA00022692"/>
    </source>
</evidence>
<feature type="transmembrane region" description="Helical" evidence="5">
    <location>
        <begin position="280"/>
        <end position="300"/>
    </location>
</feature>
<keyword evidence="3 5" id="KW-1133">Transmembrane helix</keyword>
<dbReference type="EMBL" id="JAQQBR010000002">
    <property type="protein sequence ID" value="KAK0181565.1"/>
    <property type="molecule type" value="Genomic_DNA"/>
</dbReference>